<protein>
    <submittedName>
        <fullName evidence="1">Uncharacterized protein</fullName>
    </submittedName>
</protein>
<evidence type="ECO:0000313" key="2">
    <source>
        <dbReference type="Proteomes" id="UP000001514"/>
    </source>
</evidence>
<proteinExistence type="predicted"/>
<dbReference type="KEGG" id="smo:SELMODRAFT_405894"/>
<organism evidence="2">
    <name type="scientific">Selaginella moellendorffii</name>
    <name type="common">Spikemoss</name>
    <dbReference type="NCBI Taxonomy" id="88036"/>
    <lineage>
        <taxon>Eukaryota</taxon>
        <taxon>Viridiplantae</taxon>
        <taxon>Streptophyta</taxon>
        <taxon>Embryophyta</taxon>
        <taxon>Tracheophyta</taxon>
        <taxon>Lycopodiopsida</taxon>
        <taxon>Selaginellales</taxon>
        <taxon>Selaginellaceae</taxon>
        <taxon>Selaginella</taxon>
    </lineage>
</organism>
<dbReference type="AlphaFoldDB" id="D8R009"/>
<dbReference type="HOGENOM" id="CLU_1698504_0_0_1"/>
<evidence type="ECO:0000313" key="1">
    <source>
        <dbReference type="EMBL" id="EFJ34501.1"/>
    </source>
</evidence>
<sequence>MRRCYKFGTRSFFPAPAQIFKILPRHTDVAKSSHQSSQWTKIFFPSLPMATNDNLEELSSTTMHKQVRPLSPTGSVGEVVVLIGDYTQLLDATNQELYMLDWWIHGLGGYSVMECVAGPTHFPSLKGCEQLHDIRGFIPGTTMLYATLGTSIMPH</sequence>
<dbReference type="Proteomes" id="UP000001514">
    <property type="component" value="Unassembled WGS sequence"/>
</dbReference>
<reference evidence="1 2" key="1">
    <citation type="journal article" date="2011" name="Science">
        <title>The Selaginella genome identifies genetic changes associated with the evolution of vascular plants.</title>
        <authorList>
            <person name="Banks J.A."/>
            <person name="Nishiyama T."/>
            <person name="Hasebe M."/>
            <person name="Bowman J.L."/>
            <person name="Gribskov M."/>
            <person name="dePamphilis C."/>
            <person name="Albert V.A."/>
            <person name="Aono N."/>
            <person name="Aoyama T."/>
            <person name="Ambrose B.A."/>
            <person name="Ashton N.W."/>
            <person name="Axtell M.J."/>
            <person name="Barker E."/>
            <person name="Barker M.S."/>
            <person name="Bennetzen J.L."/>
            <person name="Bonawitz N.D."/>
            <person name="Chapple C."/>
            <person name="Cheng C."/>
            <person name="Correa L.G."/>
            <person name="Dacre M."/>
            <person name="DeBarry J."/>
            <person name="Dreyer I."/>
            <person name="Elias M."/>
            <person name="Engstrom E.M."/>
            <person name="Estelle M."/>
            <person name="Feng L."/>
            <person name="Finet C."/>
            <person name="Floyd S.K."/>
            <person name="Frommer W.B."/>
            <person name="Fujita T."/>
            <person name="Gramzow L."/>
            <person name="Gutensohn M."/>
            <person name="Harholt J."/>
            <person name="Hattori M."/>
            <person name="Heyl A."/>
            <person name="Hirai T."/>
            <person name="Hiwatashi Y."/>
            <person name="Ishikawa M."/>
            <person name="Iwata M."/>
            <person name="Karol K.G."/>
            <person name="Koehler B."/>
            <person name="Kolukisaoglu U."/>
            <person name="Kubo M."/>
            <person name="Kurata T."/>
            <person name="Lalonde S."/>
            <person name="Li K."/>
            <person name="Li Y."/>
            <person name="Litt A."/>
            <person name="Lyons E."/>
            <person name="Manning G."/>
            <person name="Maruyama T."/>
            <person name="Michael T.P."/>
            <person name="Mikami K."/>
            <person name="Miyazaki S."/>
            <person name="Morinaga S."/>
            <person name="Murata T."/>
            <person name="Mueller-Roeber B."/>
            <person name="Nelson D.R."/>
            <person name="Obara M."/>
            <person name="Oguri Y."/>
            <person name="Olmstead R.G."/>
            <person name="Onodera N."/>
            <person name="Petersen B.L."/>
            <person name="Pils B."/>
            <person name="Prigge M."/>
            <person name="Rensing S.A."/>
            <person name="Riano-Pachon D.M."/>
            <person name="Roberts A.W."/>
            <person name="Sato Y."/>
            <person name="Scheller H.V."/>
            <person name="Schulz B."/>
            <person name="Schulz C."/>
            <person name="Shakirov E.V."/>
            <person name="Shibagaki N."/>
            <person name="Shinohara N."/>
            <person name="Shippen D.E."/>
            <person name="Soerensen I."/>
            <person name="Sotooka R."/>
            <person name="Sugimoto N."/>
            <person name="Sugita M."/>
            <person name="Sumikawa N."/>
            <person name="Tanurdzic M."/>
            <person name="Theissen G."/>
            <person name="Ulvskov P."/>
            <person name="Wakazuki S."/>
            <person name="Weng J.K."/>
            <person name="Willats W.W."/>
            <person name="Wipf D."/>
            <person name="Wolf P.G."/>
            <person name="Yang L."/>
            <person name="Zimmer A.D."/>
            <person name="Zhu Q."/>
            <person name="Mitros T."/>
            <person name="Hellsten U."/>
            <person name="Loque D."/>
            <person name="Otillar R."/>
            <person name="Salamov A."/>
            <person name="Schmutz J."/>
            <person name="Shapiro H."/>
            <person name="Lindquist E."/>
            <person name="Lucas S."/>
            <person name="Rokhsar D."/>
            <person name="Grigoriev I.V."/>
        </authorList>
    </citation>
    <scope>NUCLEOTIDE SEQUENCE [LARGE SCALE GENOMIC DNA]</scope>
</reference>
<name>D8R009_SELML</name>
<gene>
    <name evidence="1" type="ORF">SELMODRAFT_405894</name>
</gene>
<dbReference type="Gramene" id="EFJ34501">
    <property type="protein sequence ID" value="EFJ34501"/>
    <property type="gene ID" value="SELMODRAFT_405894"/>
</dbReference>
<dbReference type="EMBL" id="GL377569">
    <property type="protein sequence ID" value="EFJ34501.1"/>
    <property type="molecule type" value="Genomic_DNA"/>
</dbReference>
<keyword evidence="2" id="KW-1185">Reference proteome</keyword>
<accession>D8R009</accession>
<dbReference type="InParanoid" id="D8R009"/>